<gene>
    <name evidence="2" type="ORF">GCM10010140_62320</name>
</gene>
<protein>
    <recommendedName>
        <fullName evidence="1">HNH nuclease domain-containing protein</fullName>
    </recommendedName>
</protein>
<dbReference type="SUPFAM" id="SSF54060">
    <property type="entry name" value="His-Me finger endonucleases"/>
    <property type="match status" value="1"/>
</dbReference>
<dbReference type="Gene3D" id="3.90.75.10">
    <property type="entry name" value="Homing Intron 3 (I-ppo) Encoded Endonuclease, Chain A"/>
    <property type="match status" value="1"/>
</dbReference>
<evidence type="ECO:0000313" key="3">
    <source>
        <dbReference type="Proteomes" id="UP000611554"/>
    </source>
</evidence>
<name>A0ABQ2RDG7_9ACTN</name>
<reference evidence="3" key="1">
    <citation type="journal article" date="2019" name="Int. J. Syst. Evol. Microbiol.">
        <title>The Global Catalogue of Microorganisms (GCM) 10K type strain sequencing project: providing services to taxonomists for standard genome sequencing and annotation.</title>
        <authorList>
            <consortium name="The Broad Institute Genomics Platform"/>
            <consortium name="The Broad Institute Genome Sequencing Center for Infectious Disease"/>
            <person name="Wu L."/>
            <person name="Ma J."/>
        </authorList>
    </citation>
    <scope>NUCLEOTIDE SEQUENCE [LARGE SCALE GENOMIC DNA]</scope>
    <source>
        <strain evidence="3">JCM 3115</strain>
    </source>
</reference>
<dbReference type="Pfam" id="PF13392">
    <property type="entry name" value="HNH_3"/>
    <property type="match status" value="1"/>
</dbReference>
<proteinExistence type="predicted"/>
<evidence type="ECO:0000259" key="1">
    <source>
        <dbReference type="Pfam" id="PF13392"/>
    </source>
</evidence>
<accession>A0ABQ2RDG7</accession>
<keyword evidence="3" id="KW-1185">Reference proteome</keyword>
<dbReference type="InterPro" id="IPR003615">
    <property type="entry name" value="HNH_nuc"/>
</dbReference>
<dbReference type="RefSeq" id="WP_189250009.1">
    <property type="nucleotide sequence ID" value="NZ_BMQJ01000019.1"/>
</dbReference>
<organism evidence="2 3">
    <name type="scientific">Streptosporangium pseudovulgare</name>
    <dbReference type="NCBI Taxonomy" id="35765"/>
    <lineage>
        <taxon>Bacteria</taxon>
        <taxon>Bacillati</taxon>
        <taxon>Actinomycetota</taxon>
        <taxon>Actinomycetes</taxon>
        <taxon>Streptosporangiales</taxon>
        <taxon>Streptosporangiaceae</taxon>
        <taxon>Streptosporangium</taxon>
    </lineage>
</organism>
<comment type="caution">
    <text evidence="2">The sequence shown here is derived from an EMBL/GenBank/DDBJ whole genome shotgun (WGS) entry which is preliminary data.</text>
</comment>
<evidence type="ECO:0000313" key="2">
    <source>
        <dbReference type="EMBL" id="GGQ23578.1"/>
    </source>
</evidence>
<dbReference type="Proteomes" id="UP000611554">
    <property type="component" value="Unassembled WGS sequence"/>
</dbReference>
<sequence>MSDRAHHLAKASERFWSKVERKTKEECWLWMGARRQKGYGRFRVEANGHGYAHRFAYELLVDEIPEGMTIDHLCRVPSCVNPAHMEVITASENALRAARSRGVSVSPSALIERLQALYDAGVRDFATRDMKALWESNGLSRQWAQKHLKRLIEAEALGYSGEQQRYLLTKRPAVA</sequence>
<dbReference type="InterPro" id="IPR044925">
    <property type="entry name" value="His-Me_finger_sf"/>
</dbReference>
<feature type="domain" description="HNH nuclease" evidence="1">
    <location>
        <begin position="51"/>
        <end position="94"/>
    </location>
</feature>
<dbReference type="InterPro" id="IPR044930">
    <property type="entry name" value="Homing_endonuclease_His-Me"/>
</dbReference>
<dbReference type="EMBL" id="BMQJ01000019">
    <property type="protein sequence ID" value="GGQ23578.1"/>
    <property type="molecule type" value="Genomic_DNA"/>
</dbReference>